<gene>
    <name evidence="4" type="ORF">PV06_00807</name>
</gene>
<sequence length="420" mass="46182">MADLQMTPGQSPPLAVITDTDQRGVLYIITALGLATVATSLLIRSYVRVEFSHSYGMDDISIGVSSLLFVIQSALVIVATREGIGRTLSDVTDLDALQKTYYASNLFYILSLWTSKISNLLLIFRLSAQRAHKLTTQAIIAFTSLLGVVSFLLVALVCDLSHPWVFVGQKCSGVGARWEAVAAFDIITELAAFAVIFYILWDVQIARNKKTAIITGFAFRLLMIAPLAVRLGYIVSNLDAQDPTLRQDKVVVNTQTELVVALVAATVPCLRPFMGAVDTSFGAAAAGTSLAGSGYAKRSTRSGNARQYSNESKQVLSSNGFRIGRKKKGVDELASHDDIALEPISRSWTGKAGLEDQTEERHTSTTTKQSADDHQSVGSQDSQQMIIRRDVEWNVRYESRQDEAENVMERMERYNTQPRR</sequence>
<proteinExistence type="predicted"/>
<feature type="transmembrane region" description="Helical" evidence="2">
    <location>
        <begin position="138"/>
        <end position="162"/>
    </location>
</feature>
<dbReference type="AlphaFoldDB" id="A0A0D2EJV7"/>
<feature type="domain" description="Rhodopsin" evidence="3">
    <location>
        <begin position="43"/>
        <end position="274"/>
    </location>
</feature>
<keyword evidence="2" id="KW-0812">Transmembrane</keyword>
<dbReference type="RefSeq" id="XP_016268410.1">
    <property type="nucleotide sequence ID" value="XM_016401357.1"/>
</dbReference>
<feature type="transmembrane region" description="Helical" evidence="2">
    <location>
        <begin position="182"/>
        <end position="201"/>
    </location>
</feature>
<evidence type="ECO:0000259" key="3">
    <source>
        <dbReference type="Pfam" id="PF20684"/>
    </source>
</evidence>
<evidence type="ECO:0000313" key="5">
    <source>
        <dbReference type="Proteomes" id="UP000053342"/>
    </source>
</evidence>
<reference evidence="4 5" key="1">
    <citation type="submission" date="2015-01" db="EMBL/GenBank/DDBJ databases">
        <title>The Genome Sequence of Exophiala oligosperma CBS72588.</title>
        <authorList>
            <consortium name="The Broad Institute Genomics Platform"/>
            <person name="Cuomo C."/>
            <person name="de Hoog S."/>
            <person name="Gorbushina A."/>
            <person name="Stielow B."/>
            <person name="Teixiera M."/>
            <person name="Abouelleil A."/>
            <person name="Chapman S.B."/>
            <person name="Priest M."/>
            <person name="Young S.K."/>
            <person name="Wortman J."/>
            <person name="Nusbaum C."/>
            <person name="Birren B."/>
        </authorList>
    </citation>
    <scope>NUCLEOTIDE SEQUENCE [LARGE SCALE GENOMIC DNA]</scope>
    <source>
        <strain evidence="4 5">CBS 72588</strain>
    </source>
</reference>
<dbReference type="OrthoDB" id="3918601at2759"/>
<dbReference type="GeneID" id="27352881"/>
<evidence type="ECO:0000313" key="4">
    <source>
        <dbReference type="EMBL" id="KIW48194.1"/>
    </source>
</evidence>
<feature type="region of interest" description="Disordered" evidence="1">
    <location>
        <begin position="344"/>
        <end position="420"/>
    </location>
</feature>
<protein>
    <recommendedName>
        <fullName evidence="3">Rhodopsin domain-containing protein</fullName>
    </recommendedName>
</protein>
<feature type="compositionally biased region" description="Polar residues" evidence="1">
    <location>
        <begin position="376"/>
        <end position="385"/>
    </location>
</feature>
<feature type="transmembrane region" description="Helical" evidence="2">
    <location>
        <begin position="213"/>
        <end position="235"/>
    </location>
</feature>
<dbReference type="Pfam" id="PF20684">
    <property type="entry name" value="Fung_rhodopsin"/>
    <property type="match status" value="1"/>
</dbReference>
<keyword evidence="2" id="KW-1133">Transmembrane helix</keyword>
<feature type="transmembrane region" description="Helical" evidence="2">
    <location>
        <begin position="106"/>
        <end position="126"/>
    </location>
</feature>
<dbReference type="InterPro" id="IPR049326">
    <property type="entry name" value="Rhodopsin_dom_fungi"/>
</dbReference>
<dbReference type="STRING" id="215243.A0A0D2EJV7"/>
<dbReference type="PANTHER" id="PTHR39614">
    <property type="entry name" value="INTEGRAL MEMBRANE PROTEIN"/>
    <property type="match status" value="1"/>
</dbReference>
<dbReference type="PANTHER" id="PTHR39614:SF2">
    <property type="entry name" value="INTEGRAL MEMBRANE PROTEIN"/>
    <property type="match status" value="1"/>
</dbReference>
<dbReference type="Proteomes" id="UP000053342">
    <property type="component" value="Unassembled WGS sequence"/>
</dbReference>
<evidence type="ECO:0000256" key="2">
    <source>
        <dbReference type="SAM" id="Phobius"/>
    </source>
</evidence>
<keyword evidence="5" id="KW-1185">Reference proteome</keyword>
<feature type="transmembrane region" description="Helical" evidence="2">
    <location>
        <begin position="24"/>
        <end position="47"/>
    </location>
</feature>
<feature type="region of interest" description="Disordered" evidence="1">
    <location>
        <begin position="293"/>
        <end position="313"/>
    </location>
</feature>
<name>A0A0D2EJV7_9EURO</name>
<keyword evidence="2" id="KW-0472">Membrane</keyword>
<accession>A0A0D2EJV7</accession>
<dbReference type="HOGENOM" id="CLU_036632_1_3_1"/>
<feature type="transmembrane region" description="Helical" evidence="2">
    <location>
        <begin position="59"/>
        <end position="79"/>
    </location>
</feature>
<feature type="compositionally biased region" description="Polar residues" evidence="1">
    <location>
        <begin position="301"/>
        <end position="313"/>
    </location>
</feature>
<organism evidence="4 5">
    <name type="scientific">Exophiala oligosperma</name>
    <dbReference type="NCBI Taxonomy" id="215243"/>
    <lineage>
        <taxon>Eukaryota</taxon>
        <taxon>Fungi</taxon>
        <taxon>Dikarya</taxon>
        <taxon>Ascomycota</taxon>
        <taxon>Pezizomycotina</taxon>
        <taxon>Eurotiomycetes</taxon>
        <taxon>Chaetothyriomycetidae</taxon>
        <taxon>Chaetothyriales</taxon>
        <taxon>Herpotrichiellaceae</taxon>
        <taxon>Exophiala</taxon>
    </lineage>
</organism>
<dbReference type="EMBL" id="KN847332">
    <property type="protein sequence ID" value="KIW48194.1"/>
    <property type="molecule type" value="Genomic_DNA"/>
</dbReference>
<feature type="compositionally biased region" description="Basic and acidic residues" evidence="1">
    <location>
        <begin position="387"/>
        <end position="413"/>
    </location>
</feature>
<dbReference type="VEuPathDB" id="FungiDB:PV06_00807"/>
<evidence type="ECO:0000256" key="1">
    <source>
        <dbReference type="SAM" id="MobiDB-lite"/>
    </source>
</evidence>